<evidence type="ECO:0000256" key="2">
    <source>
        <dbReference type="ARBA" id="ARBA00007262"/>
    </source>
</evidence>
<comment type="caution">
    <text evidence="7">The sequence shown here is derived from an EMBL/GenBank/DDBJ whole genome shotgun (WGS) entry which is preliminary data.</text>
</comment>
<reference evidence="7" key="1">
    <citation type="submission" date="2023-06" db="EMBL/GenBank/DDBJ databases">
        <authorList>
            <consortium name="Lawrence Berkeley National Laboratory"/>
            <person name="Ahrendt S."/>
            <person name="Sahu N."/>
            <person name="Indic B."/>
            <person name="Wong-Bajracharya J."/>
            <person name="Merenyi Z."/>
            <person name="Ke H.-M."/>
            <person name="Monk M."/>
            <person name="Kocsube S."/>
            <person name="Drula E."/>
            <person name="Lipzen A."/>
            <person name="Balint B."/>
            <person name="Henrissat B."/>
            <person name="Andreopoulos B."/>
            <person name="Martin F.M."/>
            <person name="Harder C.B."/>
            <person name="Rigling D."/>
            <person name="Ford K.L."/>
            <person name="Foster G.D."/>
            <person name="Pangilinan J."/>
            <person name="Papanicolaou A."/>
            <person name="Barry K."/>
            <person name="LaButti K."/>
            <person name="Viragh M."/>
            <person name="Koriabine M."/>
            <person name="Yan M."/>
            <person name="Riley R."/>
            <person name="Champramary S."/>
            <person name="Plett K.L."/>
            <person name="Tsai I.J."/>
            <person name="Slot J."/>
            <person name="Sipos G."/>
            <person name="Plett J."/>
            <person name="Nagy L.G."/>
            <person name="Grigoriev I.V."/>
        </authorList>
    </citation>
    <scope>NUCLEOTIDE SEQUENCE</scope>
    <source>
        <strain evidence="7">CCBAS 213</strain>
    </source>
</reference>
<evidence type="ECO:0000256" key="4">
    <source>
        <dbReference type="ARBA" id="ARBA00022989"/>
    </source>
</evidence>
<keyword evidence="3 6" id="KW-0812">Transmembrane</keyword>
<evidence type="ECO:0000256" key="6">
    <source>
        <dbReference type="SAM" id="Phobius"/>
    </source>
</evidence>
<keyword evidence="8" id="KW-1185">Reference proteome</keyword>
<dbReference type="InterPro" id="IPR009311">
    <property type="entry name" value="IFI6/IFI27-like"/>
</dbReference>
<evidence type="ECO:0000256" key="3">
    <source>
        <dbReference type="ARBA" id="ARBA00022692"/>
    </source>
</evidence>
<evidence type="ECO:0000313" key="7">
    <source>
        <dbReference type="EMBL" id="KAK0470050.1"/>
    </source>
</evidence>
<sequence>MAPLTRILPLKVPKLKRRTCYFIIGGVVVGVVLVAAVPPILSLIGFGPAGPVAGLLAPAIQSGIGNVVAGSPFAIAQHIGMVGMVPGVYAAAGAIGGAGGIAARLVDLLVDWFR</sequence>
<keyword evidence="5 6" id="KW-0472">Membrane</keyword>
<evidence type="ECO:0000313" key="8">
    <source>
        <dbReference type="Proteomes" id="UP001175211"/>
    </source>
</evidence>
<feature type="transmembrane region" description="Helical" evidence="6">
    <location>
        <begin position="52"/>
        <end position="75"/>
    </location>
</feature>
<dbReference type="GO" id="GO:0016020">
    <property type="term" value="C:membrane"/>
    <property type="evidence" value="ECO:0007669"/>
    <property type="project" value="UniProtKB-SubCell"/>
</dbReference>
<keyword evidence="4 6" id="KW-1133">Transmembrane helix</keyword>
<name>A0AA39NQP1_ARMTA</name>
<dbReference type="Proteomes" id="UP001175211">
    <property type="component" value="Unassembled WGS sequence"/>
</dbReference>
<accession>A0AA39NQP1</accession>
<gene>
    <name evidence="7" type="ORF">EV420DRAFT_1742520</name>
</gene>
<protein>
    <submittedName>
        <fullName evidence="7">Uncharacterized protein</fullName>
    </submittedName>
</protein>
<feature type="transmembrane region" description="Helical" evidence="6">
    <location>
        <begin position="87"/>
        <end position="106"/>
    </location>
</feature>
<proteinExistence type="inferred from homology"/>
<evidence type="ECO:0000256" key="5">
    <source>
        <dbReference type="ARBA" id="ARBA00023136"/>
    </source>
</evidence>
<dbReference type="Gene3D" id="6.10.110.10">
    <property type="match status" value="1"/>
</dbReference>
<evidence type="ECO:0000256" key="1">
    <source>
        <dbReference type="ARBA" id="ARBA00004141"/>
    </source>
</evidence>
<organism evidence="7 8">
    <name type="scientific">Armillaria tabescens</name>
    <name type="common">Ringless honey mushroom</name>
    <name type="synonym">Agaricus tabescens</name>
    <dbReference type="NCBI Taxonomy" id="1929756"/>
    <lineage>
        <taxon>Eukaryota</taxon>
        <taxon>Fungi</taxon>
        <taxon>Dikarya</taxon>
        <taxon>Basidiomycota</taxon>
        <taxon>Agaricomycotina</taxon>
        <taxon>Agaricomycetes</taxon>
        <taxon>Agaricomycetidae</taxon>
        <taxon>Agaricales</taxon>
        <taxon>Marasmiineae</taxon>
        <taxon>Physalacriaceae</taxon>
        <taxon>Desarmillaria</taxon>
    </lineage>
</organism>
<dbReference type="InterPro" id="IPR038213">
    <property type="entry name" value="IFI6/IFI27-like_sf"/>
</dbReference>
<dbReference type="RefSeq" id="XP_060339843.1">
    <property type="nucleotide sequence ID" value="XM_060480046.1"/>
</dbReference>
<dbReference type="EMBL" id="JAUEPS010000001">
    <property type="protein sequence ID" value="KAK0470050.1"/>
    <property type="molecule type" value="Genomic_DNA"/>
</dbReference>
<comment type="subcellular location">
    <subcellularLocation>
        <location evidence="1">Membrane</location>
        <topology evidence="1">Multi-pass membrane protein</topology>
    </subcellularLocation>
</comment>
<dbReference type="GeneID" id="85363594"/>
<comment type="similarity">
    <text evidence="2">Belongs to the IFI6/IFI27 family.</text>
</comment>
<dbReference type="Pfam" id="PF06140">
    <property type="entry name" value="Ifi-6-16"/>
    <property type="match status" value="1"/>
</dbReference>
<dbReference type="AlphaFoldDB" id="A0AA39NQP1"/>
<feature type="transmembrane region" description="Helical" evidence="6">
    <location>
        <begin position="21"/>
        <end position="46"/>
    </location>
</feature>